<reference evidence="1 2" key="1">
    <citation type="submission" date="2019-02" db="EMBL/GenBank/DDBJ databases">
        <authorList>
            <person name="Khodamoradi S."/>
            <person name="Hahnke R.L."/>
            <person name="Kaempfer P."/>
            <person name="Schumann P."/>
            <person name="Rohde M."/>
            <person name="Steinert M."/>
            <person name="Luzhetskyy A."/>
            <person name="Wink J."/>
            <person name="Ruckert C."/>
        </authorList>
    </citation>
    <scope>NUCLEOTIDE SEQUENCE [LARGE SCALE GENOMIC DNA]</scope>
    <source>
        <strain evidence="1 2">M2</strain>
    </source>
</reference>
<dbReference type="InterPro" id="IPR009351">
    <property type="entry name" value="AlkZ-like"/>
</dbReference>
<evidence type="ECO:0000313" key="1">
    <source>
        <dbReference type="EMBL" id="QBI54023.1"/>
    </source>
</evidence>
<keyword evidence="2" id="KW-1185">Reference proteome</keyword>
<accession>A0A4P6Q0R0</accession>
<dbReference type="PANTHER" id="PTHR38479:SF2">
    <property type="entry name" value="WINGED HELIX DNA-BINDING DOMAIN-CONTAINING PROTEIN"/>
    <property type="match status" value="1"/>
</dbReference>
<dbReference type="Pfam" id="PF06224">
    <property type="entry name" value="AlkZ-like"/>
    <property type="match status" value="1"/>
</dbReference>
<dbReference type="AlphaFoldDB" id="A0A4P6Q0R0"/>
<dbReference type="OrthoDB" id="9148135at2"/>
<evidence type="ECO:0000313" key="2">
    <source>
        <dbReference type="Proteomes" id="UP000292235"/>
    </source>
</evidence>
<evidence type="ECO:0008006" key="3">
    <source>
        <dbReference type="Google" id="ProtNLM"/>
    </source>
</evidence>
<sequence length="373" mass="39614">MRIEREQVHAWRLRRQFLQPRARGGAVEIVGRLCGVQAQVASAAETAVAVRSSRPRPGAVERALAAGELVKVWAMRGTLHVLPAGEAGAFLALLAATRTWEKPAWQRAFGVSPGEVAELAEAVGELLGNEVLTRDELVAGLVADRRFAHLEKQLRSGWGALLKPLAWQGVLCHGPARGGRATFTRPSAATGDRWQGLPETEEAAAAAIPAYLGAYGPATPEAFDAWLSGGTMRKPMLRSLFAALGDRLAAVEVEGRRAYIRAEDADELAAARPSRAVRLLGAFDQYVLGPGTKDTGMLDAQHRAQVSRQAGWISPVVVAGGRIAGVWETVDDELRVRLFPGAEPPERAALEAEAARLAPAGGGGGLRIVEPAP</sequence>
<name>A0A4P6Q0R0_9ACTN</name>
<dbReference type="KEGG" id="strr:EKD16_11190"/>
<gene>
    <name evidence="1" type="ORF">EKD16_11190</name>
</gene>
<dbReference type="PANTHER" id="PTHR38479">
    <property type="entry name" value="LMO0824 PROTEIN"/>
    <property type="match status" value="1"/>
</dbReference>
<dbReference type="EMBL" id="CP036455">
    <property type="protein sequence ID" value="QBI54023.1"/>
    <property type="molecule type" value="Genomic_DNA"/>
</dbReference>
<proteinExistence type="predicted"/>
<organism evidence="1 2">
    <name type="scientific">Streptomonospora litoralis</name>
    <dbReference type="NCBI Taxonomy" id="2498135"/>
    <lineage>
        <taxon>Bacteria</taxon>
        <taxon>Bacillati</taxon>
        <taxon>Actinomycetota</taxon>
        <taxon>Actinomycetes</taxon>
        <taxon>Streptosporangiales</taxon>
        <taxon>Nocardiopsidaceae</taxon>
        <taxon>Streptomonospora</taxon>
    </lineage>
</organism>
<protein>
    <recommendedName>
        <fullName evidence="3">Winged helix DNA-binding domain-containing protein</fullName>
    </recommendedName>
</protein>
<dbReference type="Proteomes" id="UP000292235">
    <property type="component" value="Chromosome"/>
</dbReference>
<dbReference type="RefSeq" id="WP_131098284.1">
    <property type="nucleotide sequence ID" value="NZ_CP036455.1"/>
</dbReference>